<keyword evidence="3" id="KW-1185">Reference proteome</keyword>
<dbReference type="InterPro" id="IPR037379">
    <property type="entry name" value="WDR74/Nsa1"/>
</dbReference>
<comment type="caution">
    <text evidence="2">The sequence shown here is derived from an EMBL/GenBank/DDBJ whole genome shotgun (WGS) entry which is preliminary data.</text>
</comment>
<reference evidence="2 3" key="1">
    <citation type="journal article" date="2023" name="G3 (Bethesda)">
        <title>A chromosome-length genome assembly and annotation of blackberry (Rubus argutus, cv. 'Hillquist').</title>
        <authorList>
            <person name="Bruna T."/>
            <person name="Aryal R."/>
            <person name="Dudchenko O."/>
            <person name="Sargent D.J."/>
            <person name="Mead D."/>
            <person name="Buti M."/>
            <person name="Cavallini A."/>
            <person name="Hytonen T."/>
            <person name="Andres J."/>
            <person name="Pham M."/>
            <person name="Weisz D."/>
            <person name="Mascagni F."/>
            <person name="Usai G."/>
            <person name="Natali L."/>
            <person name="Bassil N."/>
            <person name="Fernandez G.E."/>
            <person name="Lomsadze A."/>
            <person name="Armour M."/>
            <person name="Olukolu B."/>
            <person name="Poorten T."/>
            <person name="Britton C."/>
            <person name="Davik J."/>
            <person name="Ashrafi H."/>
            <person name="Aiden E.L."/>
            <person name="Borodovsky M."/>
            <person name="Worthington M."/>
        </authorList>
    </citation>
    <scope>NUCLEOTIDE SEQUENCE [LARGE SCALE GENOMIC DNA]</scope>
    <source>
        <strain evidence="2">PI 553951</strain>
    </source>
</reference>
<feature type="region of interest" description="Disordered" evidence="1">
    <location>
        <begin position="363"/>
        <end position="408"/>
    </location>
</feature>
<evidence type="ECO:0000313" key="2">
    <source>
        <dbReference type="EMBL" id="KAK9906992.1"/>
    </source>
</evidence>
<gene>
    <name evidence="2" type="ORF">M0R45_002546</name>
</gene>
<dbReference type="GO" id="GO:0030687">
    <property type="term" value="C:preribosome, large subunit precursor"/>
    <property type="evidence" value="ECO:0007669"/>
    <property type="project" value="TreeGrafter"/>
</dbReference>
<dbReference type="Gene3D" id="2.130.10.10">
    <property type="entry name" value="YVTN repeat-like/Quinoprotein amine dehydrogenase"/>
    <property type="match status" value="1"/>
</dbReference>
<dbReference type="GO" id="GO:0042273">
    <property type="term" value="P:ribosomal large subunit biogenesis"/>
    <property type="evidence" value="ECO:0007669"/>
    <property type="project" value="InterPro"/>
</dbReference>
<evidence type="ECO:0000256" key="1">
    <source>
        <dbReference type="SAM" id="MobiDB-lite"/>
    </source>
</evidence>
<dbReference type="InterPro" id="IPR011047">
    <property type="entry name" value="Quinoprotein_ADH-like_sf"/>
</dbReference>
<protein>
    <submittedName>
        <fullName evidence="2">Uncharacterized protein</fullName>
    </submittedName>
</protein>
<feature type="compositionally biased region" description="Gly residues" evidence="1">
    <location>
        <begin position="376"/>
        <end position="388"/>
    </location>
</feature>
<proteinExistence type="predicted"/>
<dbReference type="AlphaFoldDB" id="A0AAW1VMS5"/>
<evidence type="ECO:0000313" key="3">
    <source>
        <dbReference type="Proteomes" id="UP001457282"/>
    </source>
</evidence>
<dbReference type="EMBL" id="JBEDUW010000050">
    <property type="protein sequence ID" value="KAK9906992.1"/>
    <property type="molecule type" value="Genomic_DNA"/>
</dbReference>
<dbReference type="GO" id="GO:0005730">
    <property type="term" value="C:nucleolus"/>
    <property type="evidence" value="ECO:0007669"/>
    <property type="project" value="InterPro"/>
</dbReference>
<accession>A0AAW1VMS5</accession>
<name>A0AAW1VMS5_RUBAR</name>
<feature type="compositionally biased region" description="Basic and acidic residues" evidence="1">
    <location>
        <begin position="366"/>
        <end position="375"/>
    </location>
</feature>
<dbReference type="PANTHER" id="PTHR16038">
    <property type="entry name" value="NOP SEVEN ASSOCIATED PROTEIN 1"/>
    <property type="match status" value="1"/>
</dbReference>
<dbReference type="InterPro" id="IPR015943">
    <property type="entry name" value="WD40/YVTN_repeat-like_dom_sf"/>
</dbReference>
<dbReference type="SUPFAM" id="SSF50998">
    <property type="entry name" value="Quinoprotein alcohol dehydrogenase-like"/>
    <property type="match status" value="1"/>
</dbReference>
<organism evidence="2 3">
    <name type="scientific">Rubus argutus</name>
    <name type="common">Southern blackberry</name>
    <dbReference type="NCBI Taxonomy" id="59490"/>
    <lineage>
        <taxon>Eukaryota</taxon>
        <taxon>Viridiplantae</taxon>
        <taxon>Streptophyta</taxon>
        <taxon>Embryophyta</taxon>
        <taxon>Tracheophyta</taxon>
        <taxon>Spermatophyta</taxon>
        <taxon>Magnoliopsida</taxon>
        <taxon>eudicotyledons</taxon>
        <taxon>Gunneridae</taxon>
        <taxon>Pentapetalae</taxon>
        <taxon>rosids</taxon>
        <taxon>fabids</taxon>
        <taxon>Rosales</taxon>
        <taxon>Rosaceae</taxon>
        <taxon>Rosoideae</taxon>
        <taxon>Rosoideae incertae sedis</taxon>
        <taxon>Rubus</taxon>
    </lineage>
</organism>
<sequence>MNNQVPIPGCPTIRALAFNESGVIEVIESDVRRPGIARVVEKWGDPDSSKSVVAASLTDGNVNRLLVVARSNSEIEFRNPRNGETHFTKTCDSCDPIVGLHVFTNCVSELDSTRCCKLLTCTEQGNAKIDRYIVETGQSIGYSTWTVSESCHILCSQVHVDEEYSIFGGDHAGLYKCDLEAGQTIWTAPLHYLWPPRISCTSAAFRSRGNHHLLVAGSNIHDVSFYDTRGPSPTHQVIDLFLKKPGLVATPIRAIVAGPDENTIYIGTDSGDIFSLDLRTGNAAYFSGISIGSHRFTNFNYDHSPIAFSGSIRFLARHHEHPLLASAGDNCVNIWDINKARQIAKVIVDNNLSNVIFDHNSYGEADQSHAEEKGGDGGPEAKGGGDGGPKMKVYERKRKATQSPNYRR</sequence>
<dbReference type="Proteomes" id="UP001457282">
    <property type="component" value="Unassembled WGS sequence"/>
</dbReference>
<dbReference type="PANTHER" id="PTHR16038:SF4">
    <property type="entry name" value="WD REPEAT-CONTAINING PROTEIN 74"/>
    <property type="match status" value="1"/>
</dbReference>
<feature type="compositionally biased region" description="Basic residues" evidence="1">
    <location>
        <begin position="395"/>
        <end position="408"/>
    </location>
</feature>